<organism evidence="7">
    <name type="scientific">Gongylonema pulchrum</name>
    <dbReference type="NCBI Taxonomy" id="637853"/>
    <lineage>
        <taxon>Eukaryota</taxon>
        <taxon>Metazoa</taxon>
        <taxon>Ecdysozoa</taxon>
        <taxon>Nematoda</taxon>
        <taxon>Chromadorea</taxon>
        <taxon>Rhabditida</taxon>
        <taxon>Spirurina</taxon>
        <taxon>Spiruromorpha</taxon>
        <taxon>Spiruroidea</taxon>
        <taxon>Gongylonematidae</taxon>
        <taxon>Gongylonema</taxon>
    </lineage>
</organism>
<proteinExistence type="predicted"/>
<dbReference type="Proteomes" id="UP000271098">
    <property type="component" value="Unassembled WGS sequence"/>
</dbReference>
<dbReference type="SUPFAM" id="SSF48726">
    <property type="entry name" value="Immunoglobulin"/>
    <property type="match status" value="1"/>
</dbReference>
<gene>
    <name evidence="5" type="ORF">GPUH_LOCUS2450</name>
</gene>
<evidence type="ECO:0000256" key="3">
    <source>
        <dbReference type="ARBA" id="ARBA00023319"/>
    </source>
</evidence>
<accession>A0A183D159</accession>
<reference evidence="7" key="1">
    <citation type="submission" date="2016-06" db="UniProtKB">
        <authorList>
            <consortium name="WormBaseParasite"/>
        </authorList>
    </citation>
    <scope>IDENTIFICATION</scope>
</reference>
<dbReference type="AlphaFoldDB" id="A0A183D159"/>
<dbReference type="Gene3D" id="2.60.40.10">
    <property type="entry name" value="Immunoglobulins"/>
    <property type="match status" value="1"/>
</dbReference>
<dbReference type="EMBL" id="UYRT01003699">
    <property type="protein sequence ID" value="VDK34340.1"/>
    <property type="molecule type" value="Genomic_DNA"/>
</dbReference>
<dbReference type="InterPro" id="IPR013783">
    <property type="entry name" value="Ig-like_fold"/>
</dbReference>
<evidence type="ECO:0000256" key="1">
    <source>
        <dbReference type="ARBA" id="ARBA00022729"/>
    </source>
</evidence>
<keyword evidence="1" id="KW-0732">Signal</keyword>
<dbReference type="PANTHER" id="PTHR45080:SF8">
    <property type="entry name" value="IG-LIKE DOMAIN-CONTAINING PROTEIN"/>
    <property type="match status" value="1"/>
</dbReference>
<dbReference type="PANTHER" id="PTHR45080">
    <property type="entry name" value="CONTACTIN 5"/>
    <property type="match status" value="1"/>
</dbReference>
<evidence type="ECO:0000313" key="7">
    <source>
        <dbReference type="WBParaSite" id="GPUH_0000245501-mRNA-1"/>
    </source>
</evidence>
<evidence type="ECO:0000256" key="2">
    <source>
        <dbReference type="ARBA" id="ARBA00023157"/>
    </source>
</evidence>
<evidence type="ECO:0000313" key="6">
    <source>
        <dbReference type="Proteomes" id="UP000271098"/>
    </source>
</evidence>
<dbReference type="OrthoDB" id="5985519at2759"/>
<name>A0A183D159_9BILA</name>
<dbReference type="GO" id="GO:0007156">
    <property type="term" value="P:homophilic cell adhesion via plasma membrane adhesion molecules"/>
    <property type="evidence" value="ECO:0007669"/>
    <property type="project" value="TreeGrafter"/>
</dbReference>
<protein>
    <submittedName>
        <fullName evidence="7">Ig-like domain-containing protein</fullName>
    </submittedName>
</protein>
<keyword evidence="3" id="KW-0393">Immunoglobulin domain</keyword>
<dbReference type="GO" id="GO:0005886">
    <property type="term" value="C:plasma membrane"/>
    <property type="evidence" value="ECO:0007669"/>
    <property type="project" value="TreeGrafter"/>
</dbReference>
<evidence type="ECO:0000259" key="4">
    <source>
        <dbReference type="PROSITE" id="PS50835"/>
    </source>
</evidence>
<dbReference type="InterPro" id="IPR036179">
    <property type="entry name" value="Ig-like_dom_sf"/>
</dbReference>
<dbReference type="InterPro" id="IPR007110">
    <property type="entry name" value="Ig-like_dom"/>
</dbReference>
<reference evidence="5 6" key="2">
    <citation type="submission" date="2018-11" db="EMBL/GenBank/DDBJ databases">
        <authorList>
            <consortium name="Pathogen Informatics"/>
        </authorList>
    </citation>
    <scope>NUCLEOTIDE SEQUENCE [LARGE SCALE GENOMIC DNA]</scope>
</reference>
<feature type="domain" description="Ig-like" evidence="4">
    <location>
        <begin position="21"/>
        <end position="59"/>
    </location>
</feature>
<dbReference type="Pfam" id="PF13927">
    <property type="entry name" value="Ig_3"/>
    <property type="match status" value="1"/>
</dbReference>
<dbReference type="InterPro" id="IPR050958">
    <property type="entry name" value="Cell_Adh-Cytoskel_Orgn"/>
</dbReference>
<sequence>MSTNKVGRAESDTFLQVTAPPRIITPADELKVIQGQGQTIRCEVSGTPPPKVVWLKNGQRFDAAMTQSSGNLHYIHLRFVNRHRVRTIRKNYYYPFGWLEK</sequence>
<keyword evidence="2" id="KW-1015">Disulfide bond</keyword>
<dbReference type="PROSITE" id="PS50835">
    <property type="entry name" value="IG_LIKE"/>
    <property type="match status" value="1"/>
</dbReference>
<keyword evidence="6" id="KW-1185">Reference proteome</keyword>
<evidence type="ECO:0000313" key="5">
    <source>
        <dbReference type="EMBL" id="VDK34340.1"/>
    </source>
</evidence>
<dbReference type="WBParaSite" id="GPUH_0000245501-mRNA-1">
    <property type="protein sequence ID" value="GPUH_0000245501-mRNA-1"/>
    <property type="gene ID" value="GPUH_0000245501"/>
</dbReference>